<evidence type="ECO:0000259" key="10">
    <source>
        <dbReference type="Pfam" id="PF25023"/>
    </source>
</evidence>
<feature type="compositionally biased region" description="Polar residues" evidence="4">
    <location>
        <begin position="1575"/>
        <end position="1585"/>
    </location>
</feature>
<evidence type="ECO:0000313" key="11">
    <source>
        <dbReference type="EMBL" id="SDP96416.1"/>
    </source>
</evidence>
<keyword evidence="5" id="KW-0732">Signal</keyword>
<dbReference type="InterPro" id="IPR036365">
    <property type="entry name" value="PGBD-like_sf"/>
</dbReference>
<dbReference type="SUPFAM" id="SSF82771">
    <property type="entry name" value="GIY-YIG endonuclease"/>
    <property type="match status" value="1"/>
</dbReference>
<sequence>MSKKIGAKVIIYFLTILLIGSSVLPGFASNAQAAPPELFMDPLLEEWLPQPGEAPDYSQSFLGAINQGATQGEPEVPSLLGNHSTQLPVENPGYVSPVEIPKGNLVLQRDDFVLPSYGFPITIQRLYKSSNKEKLSPFGYGWSFPYEHSIQMFADFHIAEFKSDGTQINYTFHKDDETLLVDEYDNDTNIYYPLDQGHYTTEGNIKSVLERISEDEYHVTHPNGLTYIFKGYEAPWRENFDAVAGKLVAVENRKGERMTFTYDEQGRLTKVTIQDGRAVTFTYNGKLISSMTDPIGRVTSYAYENQELKKVIYPDGLTESFTYDSNHRLISSTHSQTGTKTYMYLGDKITQVKHEGDIVSTYVYEQAKVLEKDALGQTTSYSYNDKDLITLKVDANGNQHSYQYDSRDRLIQVKNSLETITLQYDEYDNVTLEQSSLGEKSTIVYHPDFQLPTSITDEAGLTWKRTYDSNGSLQSIEYPLGEKEVFTLDHRGLVLEAKGIDQKITTFTYDSFGQLQTMKNQLGQLTTYTYDKVGRLLTEKLPNGSTTTYIYDKGNRVTSIKDAKGQTIQYIYDEKGRLVSAKLPNNALYQYMYNNKGQVVSKKEPNGATTSYIYNTKDQLVKVEGPLGSTVSYRYDALGSMMEQSGPLVEKQMFEYDVLNRPVKQVTQEGTWTYQYKGKEVEKVFLNGKLYSTYAYDIHGYPSQITNALGHTYNMTYDSMGKLLKVKDPKGAETTYQYNVWGNVTSSSDPIGRTTKFVYNDLQQVTQVINPEGHVTSYSYNLLGEVSKMTDSLGNVTTFEYDSLGQLTKEVDPEGNTTSYSYNNLGLVSTVTNARKASYQFDYDQMGQLMKITNPLNHTSQFSFDELGRMTRLVNEEGHETSYQYDLGKRVVKVTLPNQANYQYFFNDNHQLQRFIDPNGHPTEYTYDSFGGITTVKEAEGNVTRYGYDQLQRLIEEIDPKGQKVRYQYDAVDQLTSITDKNGGISIFDYNLAGELIAEVDALQNKTEYTYYPSGMVKTVKNPLGEVTSYQYDSLQRLTNIKNPLGHTSSITYDRIGNVLGMVDQEGYKVSMSYDANSNMTSYTDESGQSWKYTYDLQDQLTEMLNPLQHTRALTYTKAGAVQSIQDERGYTTAFSYDSVGNVTKVTDPIGYSISYRYDGSGNLTKMTDQENHVTSYGYDRLNRLIKEINPKGYTTSYMYDELGNLTQVMDAEGHITSYGYDEVGNMTSVTDALGNKTTHLYNQLGQLTKSTDANGNQTQWSYDGVGQLVKEINALGEANTYRYDQVGNLAGETNPKGQDISYSYNKRQELIGVGLGDEKLAYEYDGVGNMTKGVSPGATEVFAYDALSQVTSITNTTLGKTTQFTYDQVGNRTQIKDPEDRIIQYTYNERNEMAALVDPDGNTTSFAYHPDGQLSTVNRSSGVSSIYQFNENNQLTSLAHKGSGEQLDVSFKYSYDKIGNRLSQVEEDGAKTTYEYDDLSRLTKVIYPKEKIEDIRNASYTPPKNKEKNGTSNQDKTEGSKEDSDEEEPSFIKKIKTFFGGREKPASTSVEDSNDEEVNVKSDARDIKEEDGPSSANTEITSSNSKKETNGKEEGILSSFTKSLQAVLNRVVTFFKDIWKFLVDFFGGTTAEAEEVEHNTPSGKPDKTDGSDSTTDEPPAKGPNKEEKKEQPAEKGKGKPTDTPSGNNGKAKPKEEVYHGIGKGPQKWTEFYVKDEAFPEVPDYFKDPVRQVAYQYDNVGNRIKQVEDGKETNYVYNEVNELVQEGNDQFYYDANGNLVEKETKEGIVKYEYTTDNRLKGVYYPDGSQVEFTYDAFRRKASREQTYYDVKLPGNGRGKGPVHAIDQGNGQKNGLKDKFGEATYTETTQYLYDGMNVFKEYGENGQPLAQYYMDSNQVIARKMFGYHGRKQEGDEGNLRTRGGLLYYHEDGSGNIMDVTDRIGEQIMKYRYDAFGNLFTHMAAPHNTIGFSGKSYDAKASLIDFSARWYSPNEGRFISEDTFSGWRDQPVSLNRYAYVHNNPVTLIDPTGRYAETIEWTGQVLERGDRGAYVADLQQMLSNVGFSPGSIDGIFGPMTEGAVIGFQDYSNITVDGIAGPQTYRALVQYGGLGGSSSGGSTGGGSSSGGSGTVTPPPPTRAEIIAARSGHFRAISGGIPSYSVRTAQSVKNQYVFSSPTFSNYGFDFKPSVSALAGLAKFKKFRLPSSSTFKRQVGSAALDFIPVVGNIKSGLEAIIGKDLVTGKKLSASERIIAGVGIFTGGFGKSALKGARYGLGFAKRPSKGTVKPKKVNEGIYEFFDNKTGKPYIGQSKNIKNRLKQHEKSGKYDPNSSVKLTEVKGGKTSREIAEHKRIQEITGGVPARFSDKVANKVDPIGQSRRHLLK</sequence>
<feature type="compositionally biased region" description="Basic and acidic residues" evidence="4">
    <location>
        <begin position="2335"/>
        <end position="2344"/>
    </location>
</feature>
<feature type="region of interest" description="Disordered" evidence="4">
    <location>
        <begin position="2320"/>
        <end position="2344"/>
    </location>
</feature>
<dbReference type="Proteomes" id="UP000199159">
    <property type="component" value="Unassembled WGS sequence"/>
</dbReference>
<feature type="region of interest" description="Disordered" evidence="4">
    <location>
        <begin position="1543"/>
        <end position="1594"/>
    </location>
</feature>
<dbReference type="Gene3D" id="2.180.10.10">
    <property type="entry name" value="RHS repeat-associated core"/>
    <property type="match status" value="8"/>
</dbReference>
<dbReference type="InterPro" id="IPR000305">
    <property type="entry name" value="GIY-YIG_endonuc"/>
</dbReference>
<dbReference type="InterPro" id="IPR036366">
    <property type="entry name" value="PGBDSf"/>
</dbReference>
<feature type="region of interest" description="Disordered" evidence="4">
    <location>
        <begin position="1497"/>
        <end position="1530"/>
    </location>
</feature>
<feature type="compositionally biased region" description="Basic and acidic residues" evidence="4">
    <location>
        <begin position="1664"/>
        <end position="1681"/>
    </location>
</feature>
<feature type="domain" description="Teneurin-like YD-shell" evidence="10">
    <location>
        <begin position="757"/>
        <end position="859"/>
    </location>
</feature>
<dbReference type="Pfam" id="PF14449">
    <property type="entry name" value="PT-TG"/>
    <property type="match status" value="1"/>
</dbReference>
<dbReference type="NCBIfam" id="TIGR03696">
    <property type="entry name" value="Rhs_assc_core"/>
    <property type="match status" value="1"/>
</dbReference>
<dbReference type="Pfam" id="PF01541">
    <property type="entry name" value="GIY-YIG"/>
    <property type="match status" value="1"/>
</dbReference>
<feature type="compositionally biased region" description="Basic and acidic residues" evidence="4">
    <location>
        <begin position="1559"/>
        <end position="1572"/>
    </location>
</feature>
<dbReference type="RefSeq" id="WP_090859663.1">
    <property type="nucleotide sequence ID" value="NZ_FNJU01000021.1"/>
</dbReference>
<dbReference type="NCBIfam" id="TIGR01643">
    <property type="entry name" value="YD_repeat_2x"/>
    <property type="match status" value="23"/>
</dbReference>
<feature type="domain" description="Pre-toxin TG" evidence="8">
    <location>
        <begin position="2211"/>
        <end position="2269"/>
    </location>
</feature>
<feature type="domain" description="Teneurin-like YD-shell" evidence="10">
    <location>
        <begin position="1039"/>
        <end position="1201"/>
    </location>
</feature>
<dbReference type="InterPro" id="IPR002477">
    <property type="entry name" value="Peptidoglycan-bd-like"/>
</dbReference>
<protein>
    <submittedName>
        <fullName evidence="11">RHS repeat-associated core domain-containing protein</fullName>
    </submittedName>
</protein>
<dbReference type="EMBL" id="FNJU01000021">
    <property type="protein sequence ID" value="SDP96416.1"/>
    <property type="molecule type" value="Genomic_DNA"/>
</dbReference>
<dbReference type="Gene3D" id="1.10.101.10">
    <property type="entry name" value="PGBD-like superfamily/PGBD"/>
    <property type="match status" value="1"/>
</dbReference>
<gene>
    <name evidence="11" type="ORF">SAMN05216565_12141</name>
</gene>
<feature type="domain" description="DUF6531" evidence="9">
    <location>
        <begin position="97"/>
        <end position="170"/>
    </location>
</feature>
<evidence type="ECO:0000256" key="4">
    <source>
        <dbReference type="SAM" id="MobiDB-lite"/>
    </source>
</evidence>
<feature type="compositionally biased region" description="Basic and acidic residues" evidence="4">
    <location>
        <begin position="1505"/>
        <end position="1523"/>
    </location>
</feature>
<dbReference type="InterPro" id="IPR031325">
    <property type="entry name" value="RHS_repeat"/>
</dbReference>
<dbReference type="Pfam" id="PF01471">
    <property type="entry name" value="PG_binding_1"/>
    <property type="match status" value="1"/>
</dbReference>
<proteinExistence type="predicted"/>
<keyword evidence="3" id="KW-0677">Repeat</keyword>
<feature type="domain" description="GIY-YIG" evidence="7">
    <location>
        <begin position="2293"/>
        <end position="2346"/>
    </location>
</feature>
<dbReference type="PANTHER" id="PTHR32305">
    <property type="match status" value="1"/>
</dbReference>
<dbReference type="InterPro" id="IPR045351">
    <property type="entry name" value="DUF6531"/>
</dbReference>
<dbReference type="InterPro" id="IPR006530">
    <property type="entry name" value="YD"/>
</dbReference>
<evidence type="ECO:0000256" key="5">
    <source>
        <dbReference type="SAM" id="SignalP"/>
    </source>
</evidence>
<dbReference type="PANTHER" id="PTHR32305:SF15">
    <property type="entry name" value="PROTEIN RHSA-RELATED"/>
    <property type="match status" value="1"/>
</dbReference>
<evidence type="ECO:0000256" key="2">
    <source>
        <dbReference type="ARBA" id="ARBA00022525"/>
    </source>
</evidence>
<feature type="domain" description="Teneurin-like YD-shell" evidence="10">
    <location>
        <begin position="1731"/>
        <end position="1827"/>
    </location>
</feature>
<dbReference type="GO" id="GO:0005576">
    <property type="term" value="C:extracellular region"/>
    <property type="evidence" value="ECO:0007669"/>
    <property type="project" value="UniProtKB-SubCell"/>
</dbReference>
<evidence type="ECO:0000313" key="12">
    <source>
        <dbReference type="Proteomes" id="UP000199159"/>
    </source>
</evidence>
<evidence type="ECO:0000259" key="8">
    <source>
        <dbReference type="Pfam" id="PF14449"/>
    </source>
</evidence>
<reference evidence="12" key="1">
    <citation type="submission" date="2016-10" db="EMBL/GenBank/DDBJ databases">
        <authorList>
            <person name="Varghese N."/>
            <person name="Submissions S."/>
        </authorList>
    </citation>
    <scope>NUCLEOTIDE SEQUENCE [LARGE SCALE GENOMIC DNA]</scope>
    <source>
        <strain evidence="12">IBRC-M10078</strain>
    </source>
</reference>
<evidence type="ECO:0000259" key="9">
    <source>
        <dbReference type="Pfam" id="PF20148"/>
    </source>
</evidence>
<dbReference type="Pfam" id="PF20148">
    <property type="entry name" value="DUF6531"/>
    <property type="match status" value="1"/>
</dbReference>
<evidence type="ECO:0000256" key="1">
    <source>
        <dbReference type="ARBA" id="ARBA00004613"/>
    </source>
</evidence>
<comment type="subcellular location">
    <subcellularLocation>
        <location evidence="1">Secreted</location>
    </subcellularLocation>
</comment>
<dbReference type="OrthoDB" id="1432909at2"/>
<organism evidence="11 12">
    <name type="scientific">Litchfieldia salsa</name>
    <dbReference type="NCBI Taxonomy" id="930152"/>
    <lineage>
        <taxon>Bacteria</taxon>
        <taxon>Bacillati</taxon>
        <taxon>Bacillota</taxon>
        <taxon>Bacilli</taxon>
        <taxon>Bacillales</taxon>
        <taxon>Bacillaceae</taxon>
        <taxon>Litchfieldia</taxon>
    </lineage>
</organism>
<keyword evidence="2" id="KW-0964">Secreted</keyword>
<feature type="compositionally biased region" description="Gly residues" evidence="4">
    <location>
        <begin position="2114"/>
        <end position="2129"/>
    </location>
</feature>
<dbReference type="CDD" id="cd00719">
    <property type="entry name" value="GIY-YIG_SF"/>
    <property type="match status" value="1"/>
</dbReference>
<feature type="signal peptide" evidence="5">
    <location>
        <begin position="1"/>
        <end position="33"/>
    </location>
</feature>
<feature type="domain" description="Teneurin-like YD-shell" evidence="10">
    <location>
        <begin position="1317"/>
        <end position="1495"/>
    </location>
</feature>
<dbReference type="InterPro" id="IPR056823">
    <property type="entry name" value="TEN-like_YD-shell"/>
</dbReference>
<keyword evidence="12" id="KW-1185">Reference proteome</keyword>
<feature type="domain" description="Teneurin-like YD-shell" evidence="10">
    <location>
        <begin position="452"/>
        <end position="620"/>
    </location>
</feature>
<dbReference type="Gene3D" id="3.40.1440.10">
    <property type="entry name" value="GIY-YIG endonuclease"/>
    <property type="match status" value="1"/>
</dbReference>
<feature type="chain" id="PRO_5011438821" evidence="5">
    <location>
        <begin position="34"/>
        <end position="2383"/>
    </location>
</feature>
<accession>A0A1H0X1R3</accession>
<dbReference type="SUPFAM" id="SSF47090">
    <property type="entry name" value="PGBD-like"/>
    <property type="match status" value="1"/>
</dbReference>
<dbReference type="Pfam" id="PF25023">
    <property type="entry name" value="TEN_YD-shell"/>
    <property type="match status" value="6"/>
</dbReference>
<dbReference type="InterPro" id="IPR022385">
    <property type="entry name" value="Rhs_assc_core"/>
</dbReference>
<dbReference type="InterPro" id="IPR035901">
    <property type="entry name" value="GIY-YIG_endonuc_sf"/>
</dbReference>
<dbReference type="Pfam" id="PF05593">
    <property type="entry name" value="RHS_repeat"/>
    <property type="match status" value="5"/>
</dbReference>
<evidence type="ECO:0000259" key="7">
    <source>
        <dbReference type="Pfam" id="PF01541"/>
    </source>
</evidence>
<feature type="domain" description="Teneurin-like YD-shell" evidence="10">
    <location>
        <begin position="1927"/>
        <end position="2023"/>
    </location>
</feature>
<evidence type="ECO:0000259" key="6">
    <source>
        <dbReference type="Pfam" id="PF01471"/>
    </source>
</evidence>
<dbReference type="InterPro" id="IPR050708">
    <property type="entry name" value="T6SS_VgrG/RHS"/>
</dbReference>
<name>A0A1H0X1R3_9BACI</name>
<feature type="region of interest" description="Disordered" evidence="4">
    <location>
        <begin position="2114"/>
        <end position="2137"/>
    </location>
</feature>
<dbReference type="InterPro" id="IPR027797">
    <property type="entry name" value="PT-TG_dom"/>
</dbReference>
<feature type="domain" description="Peptidoglycan binding-like" evidence="6">
    <location>
        <begin position="2049"/>
        <end position="2104"/>
    </location>
</feature>
<evidence type="ECO:0000256" key="3">
    <source>
        <dbReference type="ARBA" id="ARBA00022737"/>
    </source>
</evidence>
<feature type="region of interest" description="Disordered" evidence="4">
    <location>
        <begin position="1634"/>
        <end position="1702"/>
    </location>
</feature>
<dbReference type="STRING" id="930152.SAMN05216565_12141"/>